<comment type="catalytic activity">
    <reaction evidence="6">
        <text>hydrogencarbonate + H(+) = CO2 + H2O</text>
        <dbReference type="Rhea" id="RHEA:10748"/>
        <dbReference type="ChEBI" id="CHEBI:15377"/>
        <dbReference type="ChEBI" id="CHEBI:15378"/>
        <dbReference type="ChEBI" id="CHEBI:16526"/>
        <dbReference type="ChEBI" id="CHEBI:17544"/>
        <dbReference type="EC" id="4.2.1.1"/>
    </reaction>
</comment>
<dbReference type="InterPro" id="IPR036874">
    <property type="entry name" value="Carbonic_anhydrase_sf"/>
</dbReference>
<accession>A0A369L645</accession>
<evidence type="ECO:0000256" key="1">
    <source>
        <dbReference type="ARBA" id="ARBA00006217"/>
    </source>
</evidence>
<dbReference type="InterPro" id="IPR001765">
    <property type="entry name" value="Carbonic_anhydrase"/>
</dbReference>
<comment type="similarity">
    <text evidence="1">Belongs to the beta-class carbonic anhydrase family.</text>
</comment>
<dbReference type="Gene3D" id="3.40.1050.10">
    <property type="entry name" value="Carbonic anhydrase"/>
    <property type="match status" value="1"/>
</dbReference>
<feature type="binding site" evidence="7">
    <location>
        <position position="112"/>
    </location>
    <ligand>
        <name>Zn(2+)</name>
        <dbReference type="ChEBI" id="CHEBI:29105"/>
    </ligand>
</feature>
<dbReference type="GO" id="GO:0015976">
    <property type="term" value="P:carbon utilization"/>
    <property type="evidence" value="ECO:0007669"/>
    <property type="project" value="InterPro"/>
</dbReference>
<keyword evidence="3 7" id="KW-0862">Zinc</keyword>
<comment type="function">
    <text evidence="5">Catalyzes the reversible hydration of carbon dioxide to form bicarbonate.</text>
</comment>
<organism evidence="8 9">
    <name type="scientific">Senegalimassilia anaerobia</name>
    <dbReference type="NCBI Taxonomy" id="1473216"/>
    <lineage>
        <taxon>Bacteria</taxon>
        <taxon>Bacillati</taxon>
        <taxon>Actinomycetota</taxon>
        <taxon>Coriobacteriia</taxon>
        <taxon>Coriobacteriales</taxon>
        <taxon>Coriobacteriaceae</taxon>
        <taxon>Senegalimassilia</taxon>
    </lineage>
</organism>
<dbReference type="AlphaFoldDB" id="A0A369L645"/>
<evidence type="ECO:0000256" key="5">
    <source>
        <dbReference type="ARBA" id="ARBA00024993"/>
    </source>
</evidence>
<evidence type="ECO:0000256" key="6">
    <source>
        <dbReference type="ARBA" id="ARBA00048348"/>
    </source>
</evidence>
<feature type="binding site" evidence="7">
    <location>
        <position position="56"/>
    </location>
    <ligand>
        <name>Zn(2+)</name>
        <dbReference type="ChEBI" id="CHEBI:29105"/>
    </ligand>
</feature>
<dbReference type="Pfam" id="PF00484">
    <property type="entry name" value="Pro_CA"/>
    <property type="match status" value="1"/>
</dbReference>
<dbReference type="Proteomes" id="UP000253792">
    <property type="component" value="Unassembled WGS sequence"/>
</dbReference>
<dbReference type="InterPro" id="IPR015892">
    <property type="entry name" value="Carbonic_anhydrase_CS"/>
</dbReference>
<name>A0A369L645_9ACTN</name>
<dbReference type="STRING" id="1034345.GCA_000236865_01545"/>
<evidence type="ECO:0000256" key="2">
    <source>
        <dbReference type="ARBA" id="ARBA00012925"/>
    </source>
</evidence>
<evidence type="ECO:0000313" key="9">
    <source>
        <dbReference type="Proteomes" id="UP000253792"/>
    </source>
</evidence>
<dbReference type="PANTHER" id="PTHR11002:SF79">
    <property type="entry name" value="CARBONIC ANHYDRASE 2"/>
    <property type="match status" value="1"/>
</dbReference>
<gene>
    <name evidence="8" type="ORF">C1880_08115</name>
</gene>
<dbReference type="GO" id="GO:0004089">
    <property type="term" value="F:carbonate dehydratase activity"/>
    <property type="evidence" value="ECO:0007669"/>
    <property type="project" value="UniProtKB-EC"/>
</dbReference>
<dbReference type="OrthoDB" id="9797527at2"/>
<keyword evidence="7" id="KW-0479">Metal-binding</keyword>
<evidence type="ECO:0000313" key="8">
    <source>
        <dbReference type="EMBL" id="RDB54804.1"/>
    </source>
</evidence>
<dbReference type="RefSeq" id="WP_114621046.1">
    <property type="nucleotide sequence ID" value="NZ_PPTP01000007.1"/>
</dbReference>
<evidence type="ECO:0000256" key="3">
    <source>
        <dbReference type="ARBA" id="ARBA00022833"/>
    </source>
</evidence>
<feature type="binding site" evidence="7">
    <location>
        <position position="58"/>
    </location>
    <ligand>
        <name>Zn(2+)</name>
        <dbReference type="ChEBI" id="CHEBI:29105"/>
    </ligand>
</feature>
<protein>
    <recommendedName>
        <fullName evidence="2">carbonic anhydrase</fullName>
        <ecNumber evidence="2">4.2.1.1</ecNumber>
    </recommendedName>
</protein>
<dbReference type="SUPFAM" id="SSF53056">
    <property type="entry name" value="beta-carbonic anhydrase, cab"/>
    <property type="match status" value="1"/>
</dbReference>
<comment type="cofactor">
    <cofactor evidence="7">
        <name>Zn(2+)</name>
        <dbReference type="ChEBI" id="CHEBI:29105"/>
    </cofactor>
    <text evidence="7">Binds 1 zinc ion per subunit.</text>
</comment>
<dbReference type="PANTHER" id="PTHR11002">
    <property type="entry name" value="CARBONIC ANHYDRASE"/>
    <property type="match status" value="1"/>
</dbReference>
<dbReference type="GO" id="GO:0008270">
    <property type="term" value="F:zinc ion binding"/>
    <property type="evidence" value="ECO:0007669"/>
    <property type="project" value="InterPro"/>
</dbReference>
<sequence length="192" mass="20880">MSHESCNLTADEALERLREGNARYLNASHAQGDVSPQLRQSTFREGQHPYAIVLACSDSRVIPEVIFSAGIGELFVIRVAGNVVDRHQLGSIEYAEDHLGCNLVVVLGHTGCGAVDAAMHHEPYGTVKFITDEIADAIGNETDEAAACLANVAHSVRRIEESRKVRTDEAEHGLRVIGALYQTDTGEVQFLE</sequence>
<dbReference type="EMBL" id="PPTP01000007">
    <property type="protein sequence ID" value="RDB54804.1"/>
    <property type="molecule type" value="Genomic_DNA"/>
</dbReference>
<evidence type="ECO:0000256" key="7">
    <source>
        <dbReference type="PIRSR" id="PIRSR601765-1"/>
    </source>
</evidence>
<keyword evidence="9" id="KW-1185">Reference proteome</keyword>
<keyword evidence="4" id="KW-0456">Lyase</keyword>
<dbReference type="EC" id="4.2.1.1" evidence="2"/>
<dbReference type="PROSITE" id="PS00704">
    <property type="entry name" value="PROK_CO2_ANHYDRASE_1"/>
    <property type="match status" value="1"/>
</dbReference>
<reference evidence="8 9" key="1">
    <citation type="journal article" date="2018" name="Elife">
        <title>Discovery and characterization of a prevalent human gut bacterial enzyme sufficient for the inactivation of a family of plant toxins.</title>
        <authorList>
            <person name="Koppel N."/>
            <person name="Bisanz J.E."/>
            <person name="Pandelia M.E."/>
            <person name="Turnbaugh P.J."/>
            <person name="Balskus E.P."/>
        </authorList>
    </citation>
    <scope>NUCLEOTIDE SEQUENCE [LARGE SCALE GENOMIC DNA]</scope>
    <source>
        <strain evidence="9">anaerobia AP69FAA</strain>
    </source>
</reference>
<feature type="binding site" evidence="7">
    <location>
        <position position="109"/>
    </location>
    <ligand>
        <name>Zn(2+)</name>
        <dbReference type="ChEBI" id="CHEBI:29105"/>
    </ligand>
</feature>
<proteinExistence type="inferred from homology"/>
<evidence type="ECO:0000256" key="4">
    <source>
        <dbReference type="ARBA" id="ARBA00023239"/>
    </source>
</evidence>
<dbReference type="SMART" id="SM00947">
    <property type="entry name" value="Pro_CA"/>
    <property type="match status" value="1"/>
</dbReference>
<comment type="caution">
    <text evidence="8">The sequence shown here is derived from an EMBL/GenBank/DDBJ whole genome shotgun (WGS) entry which is preliminary data.</text>
</comment>